<evidence type="ECO:0000313" key="1">
    <source>
        <dbReference type="EMBL" id="QHT84722.1"/>
    </source>
</evidence>
<dbReference type="AlphaFoldDB" id="A0A6C0HW40"/>
<reference evidence="1" key="1">
    <citation type="journal article" date="2020" name="Nature">
        <title>Giant virus diversity and host interactions through global metagenomics.</title>
        <authorList>
            <person name="Schulz F."/>
            <person name="Roux S."/>
            <person name="Paez-Espino D."/>
            <person name="Jungbluth S."/>
            <person name="Walsh D.A."/>
            <person name="Denef V.J."/>
            <person name="McMahon K.D."/>
            <person name="Konstantinidis K.T."/>
            <person name="Eloe-Fadrosh E.A."/>
            <person name="Kyrpides N.C."/>
            <person name="Woyke T."/>
        </authorList>
    </citation>
    <scope>NUCLEOTIDE SEQUENCE</scope>
    <source>
        <strain evidence="1">GVMAG-M-3300023184-177</strain>
    </source>
</reference>
<dbReference type="EMBL" id="MN740024">
    <property type="protein sequence ID" value="QHT84722.1"/>
    <property type="molecule type" value="Genomic_DNA"/>
</dbReference>
<name>A0A6C0HW40_9ZZZZ</name>
<organism evidence="1">
    <name type="scientific">viral metagenome</name>
    <dbReference type="NCBI Taxonomy" id="1070528"/>
    <lineage>
        <taxon>unclassified sequences</taxon>
        <taxon>metagenomes</taxon>
        <taxon>organismal metagenomes</taxon>
    </lineage>
</organism>
<sequence>MPPKKVPLSKYYNNLYKYNDDMYAELLSEFLDKTIKQYKTMKKKTTQKYTITIEDLLSGVYS</sequence>
<accession>A0A6C0HW40</accession>
<protein>
    <submittedName>
        <fullName evidence="1">Uncharacterized protein</fullName>
    </submittedName>
</protein>
<proteinExistence type="predicted"/>